<keyword evidence="2" id="KW-1133">Transmembrane helix</keyword>
<protein>
    <submittedName>
        <fullName evidence="3">Uncharacterized protein</fullName>
    </submittedName>
</protein>
<feature type="region of interest" description="Disordered" evidence="1">
    <location>
        <begin position="162"/>
        <end position="196"/>
    </location>
</feature>
<dbReference type="STRING" id="135651.G0P509"/>
<accession>G0P509</accession>
<keyword evidence="2" id="KW-0812">Transmembrane</keyword>
<keyword evidence="4" id="KW-1185">Reference proteome</keyword>
<name>G0P509_CAEBE</name>
<dbReference type="eggNOG" id="ENOG502T0S0">
    <property type="taxonomic scope" value="Eukaryota"/>
</dbReference>
<keyword evidence="2" id="KW-0472">Membrane</keyword>
<dbReference type="HOGENOM" id="CLU_1391348_0_0_1"/>
<dbReference type="OrthoDB" id="5865419at2759"/>
<dbReference type="EMBL" id="GL380071">
    <property type="protein sequence ID" value="EGT45159.1"/>
    <property type="molecule type" value="Genomic_DNA"/>
</dbReference>
<dbReference type="AlphaFoldDB" id="G0P509"/>
<evidence type="ECO:0000313" key="3">
    <source>
        <dbReference type="EMBL" id="EGT45159.1"/>
    </source>
</evidence>
<evidence type="ECO:0000256" key="2">
    <source>
        <dbReference type="SAM" id="Phobius"/>
    </source>
</evidence>
<reference evidence="4" key="1">
    <citation type="submission" date="2011-07" db="EMBL/GenBank/DDBJ databases">
        <authorList>
            <consortium name="Caenorhabditis brenneri Sequencing and Analysis Consortium"/>
            <person name="Wilson R.K."/>
        </authorList>
    </citation>
    <scope>NUCLEOTIDE SEQUENCE [LARGE SCALE GENOMIC DNA]</scope>
    <source>
        <strain evidence="4">PB2801</strain>
    </source>
</reference>
<feature type="transmembrane region" description="Helical" evidence="2">
    <location>
        <begin position="24"/>
        <end position="44"/>
    </location>
</feature>
<dbReference type="InParanoid" id="G0P509"/>
<dbReference type="Proteomes" id="UP000008068">
    <property type="component" value="Unassembled WGS sequence"/>
</dbReference>
<organism evidence="4">
    <name type="scientific">Caenorhabditis brenneri</name>
    <name type="common">Nematode worm</name>
    <dbReference type="NCBI Taxonomy" id="135651"/>
    <lineage>
        <taxon>Eukaryota</taxon>
        <taxon>Metazoa</taxon>
        <taxon>Ecdysozoa</taxon>
        <taxon>Nematoda</taxon>
        <taxon>Chromadorea</taxon>
        <taxon>Rhabditida</taxon>
        <taxon>Rhabditina</taxon>
        <taxon>Rhabditomorpha</taxon>
        <taxon>Rhabditoidea</taxon>
        <taxon>Rhabditidae</taxon>
        <taxon>Peloderinae</taxon>
        <taxon>Caenorhabditis</taxon>
    </lineage>
</organism>
<evidence type="ECO:0000256" key="1">
    <source>
        <dbReference type="SAM" id="MobiDB-lite"/>
    </source>
</evidence>
<gene>
    <name evidence="3" type="ORF">CAEBREN_15588</name>
</gene>
<proteinExistence type="predicted"/>
<sequence length="196" mass="22251">MTLRTKRIEDLRIAIYGRSPNPTASQLTTLVFVVSFCLIIWKLLNKFDFLRLGAGQVNSCRISTPESQNTERVPKSTKIDEIREIIKDHKEISLPDAYKKEWIQTGYRNIGLPENRDVNPNEDWCNIICKVDKHQASITKNFNPTKEAIEKKLPMRYVTRCSGTVPSPPPAGHALSGQEGKRRKGTRMHQCGGVMS</sequence>
<evidence type="ECO:0000313" key="4">
    <source>
        <dbReference type="Proteomes" id="UP000008068"/>
    </source>
</evidence>